<name>A0A6A6B3J2_9PEZI</name>
<gene>
    <name evidence="2" type="ORF">K452DRAFT_301556</name>
</gene>
<sequence>MRGGLDNNPFRAYQAASNDVEFPCTEASPPGEAPQVTAAPATMRNQIPTGNQAEEAHHGNQIADSNNNHSANVSSGDTGQGQKSIAQVPSNPCTSCSALEKRVEALELLLHAQCNMHAPATPTTTTASPAAHAESPETEEGMKPFRHVFGDYVLEIRRVAANQEPLNKAYKSETTEQQDCMSQTMVPTAPIRQELSGESISVFKRTMPTLEASQPAAQEAEALKAPVTSQDAVAPQIVAVFQENVALQVPIATQDTAATKVLVNPKATEAKTVPTITYNTASPPTPTASKYTIAPPTPTDSQDLTAGQVATTRSTPPPQLSCASTNSEPTPQRSRLPANLPPLEQRAEKGMGSLPKSDPEKVRASLLLSRWANPREEAAPLSPPKPNKGNTSVSTSRWTSETDSSSPPGSETGSQNMGQSRYTPKNGQKGRKWNRK</sequence>
<evidence type="ECO:0000256" key="1">
    <source>
        <dbReference type="SAM" id="MobiDB-lite"/>
    </source>
</evidence>
<proteinExistence type="predicted"/>
<feature type="region of interest" description="Disordered" evidence="1">
    <location>
        <begin position="367"/>
        <end position="436"/>
    </location>
</feature>
<feature type="compositionally biased region" description="Polar residues" evidence="1">
    <location>
        <begin position="388"/>
        <end position="426"/>
    </location>
</feature>
<dbReference type="EMBL" id="ML995499">
    <property type="protein sequence ID" value="KAF2137825.1"/>
    <property type="molecule type" value="Genomic_DNA"/>
</dbReference>
<dbReference type="AlphaFoldDB" id="A0A6A6B3J2"/>
<feature type="compositionally biased region" description="Polar residues" evidence="1">
    <location>
        <begin position="62"/>
        <end position="90"/>
    </location>
</feature>
<feature type="compositionally biased region" description="Polar residues" evidence="1">
    <location>
        <begin position="274"/>
        <end position="290"/>
    </location>
</feature>
<feature type="region of interest" description="Disordered" evidence="1">
    <location>
        <begin position="120"/>
        <end position="140"/>
    </location>
</feature>
<dbReference type="Proteomes" id="UP000799438">
    <property type="component" value="Unassembled WGS sequence"/>
</dbReference>
<accession>A0A6A6B3J2</accession>
<dbReference type="GeneID" id="54299954"/>
<feature type="compositionally biased region" description="Low complexity" evidence="1">
    <location>
        <begin position="120"/>
        <end position="133"/>
    </location>
</feature>
<keyword evidence="3" id="KW-1185">Reference proteome</keyword>
<evidence type="ECO:0000313" key="3">
    <source>
        <dbReference type="Proteomes" id="UP000799438"/>
    </source>
</evidence>
<dbReference type="RefSeq" id="XP_033393540.1">
    <property type="nucleotide sequence ID" value="XM_033542457.1"/>
</dbReference>
<feature type="region of interest" description="Disordered" evidence="1">
    <location>
        <begin position="274"/>
        <end position="342"/>
    </location>
</feature>
<feature type="compositionally biased region" description="Polar residues" evidence="1">
    <location>
        <begin position="321"/>
        <end position="333"/>
    </location>
</feature>
<protein>
    <submittedName>
        <fullName evidence="2">Uncharacterized protein</fullName>
    </submittedName>
</protein>
<organism evidence="2 3">
    <name type="scientific">Aplosporella prunicola CBS 121167</name>
    <dbReference type="NCBI Taxonomy" id="1176127"/>
    <lineage>
        <taxon>Eukaryota</taxon>
        <taxon>Fungi</taxon>
        <taxon>Dikarya</taxon>
        <taxon>Ascomycota</taxon>
        <taxon>Pezizomycotina</taxon>
        <taxon>Dothideomycetes</taxon>
        <taxon>Dothideomycetes incertae sedis</taxon>
        <taxon>Botryosphaeriales</taxon>
        <taxon>Aplosporellaceae</taxon>
        <taxon>Aplosporella</taxon>
    </lineage>
</organism>
<feature type="compositionally biased region" description="Polar residues" evidence="1">
    <location>
        <begin position="299"/>
        <end position="314"/>
    </location>
</feature>
<feature type="region of interest" description="Disordered" evidence="1">
    <location>
        <begin position="54"/>
        <end position="90"/>
    </location>
</feature>
<evidence type="ECO:0000313" key="2">
    <source>
        <dbReference type="EMBL" id="KAF2137825.1"/>
    </source>
</evidence>
<reference evidence="2" key="1">
    <citation type="journal article" date="2020" name="Stud. Mycol.">
        <title>101 Dothideomycetes genomes: a test case for predicting lifestyles and emergence of pathogens.</title>
        <authorList>
            <person name="Haridas S."/>
            <person name="Albert R."/>
            <person name="Binder M."/>
            <person name="Bloem J."/>
            <person name="Labutti K."/>
            <person name="Salamov A."/>
            <person name="Andreopoulos B."/>
            <person name="Baker S."/>
            <person name="Barry K."/>
            <person name="Bills G."/>
            <person name="Bluhm B."/>
            <person name="Cannon C."/>
            <person name="Castanera R."/>
            <person name="Culley D."/>
            <person name="Daum C."/>
            <person name="Ezra D."/>
            <person name="Gonzalez J."/>
            <person name="Henrissat B."/>
            <person name="Kuo A."/>
            <person name="Liang C."/>
            <person name="Lipzen A."/>
            <person name="Lutzoni F."/>
            <person name="Magnuson J."/>
            <person name="Mondo S."/>
            <person name="Nolan M."/>
            <person name="Ohm R."/>
            <person name="Pangilinan J."/>
            <person name="Park H.-J."/>
            <person name="Ramirez L."/>
            <person name="Alfaro M."/>
            <person name="Sun H."/>
            <person name="Tritt A."/>
            <person name="Yoshinaga Y."/>
            <person name="Zwiers L.-H."/>
            <person name="Turgeon B."/>
            <person name="Goodwin S."/>
            <person name="Spatafora J."/>
            <person name="Crous P."/>
            <person name="Grigoriev I."/>
        </authorList>
    </citation>
    <scope>NUCLEOTIDE SEQUENCE</scope>
    <source>
        <strain evidence="2">CBS 121167</strain>
    </source>
</reference>